<accession>K8A9L8</accession>
<sequence length="61" mass="6847">MLSMKQRAGKVFKVSSFRSQTGTTRRLFQAVAKATGLFHHEKNGVARHRGHGISHLQRSKS</sequence>
<reference evidence="1" key="1">
    <citation type="submission" date="2012-07" db="EMBL/GenBank/DDBJ databases">
        <authorList>
            <person name="Cummings C."/>
        </authorList>
    </citation>
    <scope>NUCLEOTIDE SEQUENCE</scope>
    <source>
        <strain evidence="1">1330</strain>
    </source>
</reference>
<dbReference type="AlphaFoldDB" id="K8A9L8"/>
<evidence type="ECO:0000313" key="1">
    <source>
        <dbReference type="EMBL" id="CCJ70972.1"/>
    </source>
</evidence>
<protein>
    <submittedName>
        <fullName evidence="1">Uncharacterized protein</fullName>
    </submittedName>
</protein>
<organism evidence="1 2">
    <name type="scientific">Cronobacter condimenti 1330</name>
    <dbReference type="NCBI Taxonomy" id="1073999"/>
    <lineage>
        <taxon>Bacteria</taxon>
        <taxon>Pseudomonadati</taxon>
        <taxon>Pseudomonadota</taxon>
        <taxon>Gammaproteobacteria</taxon>
        <taxon>Enterobacterales</taxon>
        <taxon>Enterobacteriaceae</taxon>
        <taxon>Cronobacter</taxon>
    </lineage>
</organism>
<gene>
    <name evidence="1" type="ORF">BN137_307</name>
</gene>
<comment type="caution">
    <text evidence="1">The sequence shown here is derived from an EMBL/GenBank/DDBJ whole genome shotgun (WGS) entry which is preliminary data.</text>
</comment>
<dbReference type="EMBL" id="CAKW01000014">
    <property type="protein sequence ID" value="CCJ70972.1"/>
    <property type="molecule type" value="Genomic_DNA"/>
</dbReference>
<evidence type="ECO:0000313" key="2">
    <source>
        <dbReference type="Proteomes" id="UP000009340"/>
    </source>
</evidence>
<dbReference type="Proteomes" id="UP000009340">
    <property type="component" value="Unassembled WGS sequence"/>
</dbReference>
<proteinExistence type="predicted"/>
<name>K8A9L8_9ENTR</name>